<keyword evidence="3" id="KW-1185">Reference proteome</keyword>
<proteinExistence type="predicted"/>
<accession>A0ABP1B0L9</accession>
<dbReference type="Pfam" id="PF03732">
    <property type="entry name" value="Retrotrans_gag"/>
    <property type="match status" value="1"/>
</dbReference>
<evidence type="ECO:0000259" key="1">
    <source>
        <dbReference type="Pfam" id="PF03732"/>
    </source>
</evidence>
<name>A0ABP1B0L9_9BRYO</name>
<sequence>MAADVRNLNVDKLFKIAKLNLRGRARDWFRNLQSAPVDWLELRTLILQKYGQVDLDDVRMKLDGIKQEPKERVQRRMIPVEVTPAASGAVHGTTIEESGINRDESIRSKILSHFVKGKISLTPMETVMMIPGELEHLENLVKVAQKKKDAETVSTQVTILKV</sequence>
<feature type="domain" description="Retrotransposon gag" evidence="1">
    <location>
        <begin position="15"/>
        <end position="74"/>
    </location>
</feature>
<protein>
    <recommendedName>
        <fullName evidence="1">Retrotransposon gag domain-containing protein</fullName>
    </recommendedName>
</protein>
<reference evidence="2" key="1">
    <citation type="submission" date="2024-03" db="EMBL/GenBank/DDBJ databases">
        <authorList>
            <consortium name="ELIXIR-Norway"/>
            <consortium name="Elixir Norway"/>
        </authorList>
    </citation>
    <scope>NUCLEOTIDE SEQUENCE</scope>
</reference>
<dbReference type="InterPro" id="IPR005162">
    <property type="entry name" value="Retrotrans_gag_dom"/>
</dbReference>
<evidence type="ECO:0000313" key="3">
    <source>
        <dbReference type="Proteomes" id="UP001497522"/>
    </source>
</evidence>
<organism evidence="2 3">
    <name type="scientific">Sphagnum jensenii</name>
    <dbReference type="NCBI Taxonomy" id="128206"/>
    <lineage>
        <taxon>Eukaryota</taxon>
        <taxon>Viridiplantae</taxon>
        <taxon>Streptophyta</taxon>
        <taxon>Embryophyta</taxon>
        <taxon>Bryophyta</taxon>
        <taxon>Sphagnophytina</taxon>
        <taxon>Sphagnopsida</taxon>
        <taxon>Sphagnales</taxon>
        <taxon>Sphagnaceae</taxon>
        <taxon>Sphagnum</taxon>
    </lineage>
</organism>
<dbReference type="Proteomes" id="UP001497522">
    <property type="component" value="Chromosome 18"/>
</dbReference>
<evidence type="ECO:0000313" key="2">
    <source>
        <dbReference type="EMBL" id="CAK9868434.1"/>
    </source>
</evidence>
<gene>
    <name evidence="2" type="ORF">CSSPJE1EN2_LOCUS11393</name>
</gene>
<dbReference type="EMBL" id="OZ023719">
    <property type="protein sequence ID" value="CAK9868434.1"/>
    <property type="molecule type" value="Genomic_DNA"/>
</dbReference>